<accession>F9FU70</accession>
<dbReference type="CDD" id="cd20335">
    <property type="entry name" value="BRcat_RBR"/>
    <property type="match status" value="1"/>
</dbReference>
<keyword evidence="2" id="KW-0479">Metal-binding</keyword>
<evidence type="ECO:0000256" key="3">
    <source>
        <dbReference type="ARBA" id="ARBA00022737"/>
    </source>
</evidence>
<dbReference type="SUPFAM" id="SSF53474">
    <property type="entry name" value="alpha/beta-Hydrolases"/>
    <property type="match status" value="1"/>
</dbReference>
<dbReference type="Gene3D" id="1.20.120.1750">
    <property type="match status" value="1"/>
</dbReference>
<feature type="domain" description="RING-type" evidence="8">
    <location>
        <begin position="593"/>
        <end position="780"/>
    </location>
</feature>
<dbReference type="InterPro" id="IPR044066">
    <property type="entry name" value="TRIAD_supradom"/>
</dbReference>
<evidence type="ECO:0000256" key="5">
    <source>
        <dbReference type="ARBA" id="ARBA00022786"/>
    </source>
</evidence>
<sequence length="867" mass="97165">MLPKFITNILVSGAFVAAATQEPLQPNQCDVTCQLAYRKALALESSRWVNQNVSTDDFYSNPSNLSDYSAGDLVKWENVPADQASKRWTLPGGVSMSRFFYITEDIDGKPIPATGFVLTPYSNPLGNDKPFRTLVWTHGTAGGTRQCAPSNHRALYYEWSGPFALVQQGYVVIAPDYAGQGSDIPQGFMYESGALHAGDVSFGLQAARKALGKRITKEWVVIGHSEGGMTAWRTDEREAKPGKATGGFLGAVAIAPALQPIKLIPESFRRAKDGPAGDVVSIFLLQSISRLFPSIKVEDYVTDIVLSRIALADQGCIITGGTLYGSLTVKQLYKNTSWIEHPDFVDWQKRYNGAGEHPLAAPMLVIQGDDDILTYAEYAEEDFNATCKKYPESTAEYRLYHKTDHGLALSVSMADFFPWIEDRFNKVKLNKGFLTSVSMDTSSLILALQLQQQDLKLWEQSRKGKQREGEVTDSDFALLACRQELELMTAQISDQVLALSIARAVESDGQLIREAQLAEEQAVKDREYAIRLSAGPSAAAKSDAESVKKVPRVDEEDDDLIDILRSMNLGGFDDSTSGQPESSNWAASRKAPQMKECIACNDRFPPLALSRSPCSHEYCRECIVGLVRFSLQDETLFPPRCCGQNIPVTKGRWFSPELVGQFQAKKLEFDTPNRTYCSEPSCSTFVPPQFIADETATCPRCRRRTCVHCKGPYHSGICPSDTASQQILELAAENGWQRCYACHRVVELDIGCNHMTCICRAEFCYVCGERWKNCGCPQWQEERLTRRANDIVGRDDNAGHMNARVRQARVEQERVNLMENHECTHDRWKWRPGPRQCEECYQVLPQFIYECRQCHIMACRRCRFNRL</sequence>
<dbReference type="GO" id="GO:0004806">
    <property type="term" value="F:triacylglycerol lipase activity"/>
    <property type="evidence" value="ECO:0007669"/>
    <property type="project" value="InterPro"/>
</dbReference>
<evidence type="ECO:0000256" key="2">
    <source>
        <dbReference type="ARBA" id="ARBA00022723"/>
    </source>
</evidence>
<dbReference type="STRING" id="660025.F9FU70"/>
<evidence type="ECO:0000256" key="7">
    <source>
        <dbReference type="SAM" id="SignalP"/>
    </source>
</evidence>
<dbReference type="PANTHER" id="PTHR34853:SF1">
    <property type="entry name" value="LIPASE 5"/>
    <property type="match status" value="1"/>
</dbReference>
<dbReference type="AlphaFoldDB" id="F9FU70"/>
<dbReference type="InterPro" id="IPR005152">
    <property type="entry name" value="Lipase_secreted"/>
</dbReference>
<dbReference type="GO" id="GO:0008270">
    <property type="term" value="F:zinc ion binding"/>
    <property type="evidence" value="ECO:0007669"/>
    <property type="project" value="UniProtKB-KW"/>
</dbReference>
<proteinExistence type="predicted"/>
<feature type="chain" id="PRO_5003390000" description="RING-type domain-containing protein" evidence="7">
    <location>
        <begin position="22"/>
        <end position="867"/>
    </location>
</feature>
<evidence type="ECO:0000259" key="8">
    <source>
        <dbReference type="PROSITE" id="PS51873"/>
    </source>
</evidence>
<dbReference type="GO" id="GO:0016042">
    <property type="term" value="P:lipid catabolic process"/>
    <property type="evidence" value="ECO:0007669"/>
    <property type="project" value="InterPro"/>
</dbReference>
<gene>
    <name evidence="9" type="ORF">FOXB_09951</name>
</gene>
<keyword evidence="7" id="KW-0732">Signal</keyword>
<dbReference type="GO" id="GO:0016740">
    <property type="term" value="F:transferase activity"/>
    <property type="evidence" value="ECO:0007669"/>
    <property type="project" value="UniProtKB-KW"/>
</dbReference>
<evidence type="ECO:0000256" key="4">
    <source>
        <dbReference type="ARBA" id="ARBA00022771"/>
    </source>
</evidence>
<dbReference type="EMBL" id="AFQF01002623">
    <property type="protein sequence ID" value="EGU79547.1"/>
    <property type="molecule type" value="Genomic_DNA"/>
</dbReference>
<protein>
    <recommendedName>
        <fullName evidence="8">RING-type domain-containing protein</fullName>
    </recommendedName>
</protein>
<reference evidence="9" key="1">
    <citation type="journal article" date="2012" name="Mol. Plant Microbe Interact.">
        <title>A highly conserved effector in Fusarium oxysporum is required for full virulence on Arabidopsis.</title>
        <authorList>
            <person name="Thatcher L.F."/>
            <person name="Gardiner D.M."/>
            <person name="Kazan K."/>
            <person name="Manners J."/>
        </authorList>
    </citation>
    <scope>NUCLEOTIDE SEQUENCE [LARGE SCALE GENOMIC DNA]</scope>
    <source>
        <strain evidence="9">Fo5176</strain>
    </source>
</reference>
<keyword evidence="6" id="KW-0862">Zinc</keyword>
<dbReference type="InterPro" id="IPR029058">
    <property type="entry name" value="AB_hydrolase_fold"/>
</dbReference>
<dbReference type="Pfam" id="PF12697">
    <property type="entry name" value="Abhydrolase_6"/>
    <property type="match status" value="1"/>
</dbReference>
<dbReference type="PROSITE" id="PS00518">
    <property type="entry name" value="ZF_RING_1"/>
    <property type="match status" value="1"/>
</dbReference>
<dbReference type="PaxDb" id="5507-FOXG_15231P0"/>
<dbReference type="SUPFAM" id="SSF57850">
    <property type="entry name" value="RING/U-box"/>
    <property type="match status" value="2"/>
</dbReference>
<dbReference type="OrthoDB" id="5382058at2759"/>
<dbReference type="InterPro" id="IPR000073">
    <property type="entry name" value="AB_hydrolase_1"/>
</dbReference>
<dbReference type="CDD" id="cd22584">
    <property type="entry name" value="Rcat_RBR_unk"/>
    <property type="match status" value="1"/>
</dbReference>
<dbReference type="InterPro" id="IPR017907">
    <property type="entry name" value="Znf_RING_CS"/>
</dbReference>
<dbReference type="PROSITE" id="PS51873">
    <property type="entry name" value="TRIAD"/>
    <property type="match status" value="1"/>
</dbReference>
<keyword evidence="4" id="KW-0863">Zinc-finger</keyword>
<dbReference type="Pfam" id="PF01485">
    <property type="entry name" value="IBR"/>
    <property type="match status" value="1"/>
</dbReference>
<evidence type="ECO:0000256" key="1">
    <source>
        <dbReference type="ARBA" id="ARBA00022679"/>
    </source>
</evidence>
<keyword evidence="3" id="KW-0677">Repeat</keyword>
<organism evidence="9">
    <name type="scientific">Fusarium oxysporum (strain Fo5176)</name>
    <name type="common">Fusarium vascular wilt</name>
    <dbReference type="NCBI Taxonomy" id="660025"/>
    <lineage>
        <taxon>Eukaryota</taxon>
        <taxon>Fungi</taxon>
        <taxon>Dikarya</taxon>
        <taxon>Ascomycota</taxon>
        <taxon>Pezizomycotina</taxon>
        <taxon>Sordariomycetes</taxon>
        <taxon>Hypocreomycetidae</taxon>
        <taxon>Hypocreales</taxon>
        <taxon>Nectriaceae</taxon>
        <taxon>Fusarium</taxon>
        <taxon>Fusarium oxysporum species complex</taxon>
    </lineage>
</organism>
<dbReference type="Gene3D" id="3.40.50.1820">
    <property type="entry name" value="alpha/beta hydrolase"/>
    <property type="match status" value="2"/>
</dbReference>
<evidence type="ECO:0000313" key="9">
    <source>
        <dbReference type="EMBL" id="EGU79547.1"/>
    </source>
</evidence>
<name>F9FU70_FUSOF</name>
<comment type="caution">
    <text evidence="9">The sequence shown here is derived from an EMBL/GenBank/DDBJ whole genome shotgun (WGS) entry which is preliminary data.</text>
</comment>
<keyword evidence="1" id="KW-0808">Transferase</keyword>
<dbReference type="PANTHER" id="PTHR34853">
    <property type="match status" value="1"/>
</dbReference>
<keyword evidence="5" id="KW-0833">Ubl conjugation pathway</keyword>
<feature type="signal peptide" evidence="7">
    <location>
        <begin position="1"/>
        <end position="21"/>
    </location>
</feature>
<evidence type="ECO:0000256" key="6">
    <source>
        <dbReference type="ARBA" id="ARBA00022833"/>
    </source>
</evidence>
<dbReference type="InterPro" id="IPR002867">
    <property type="entry name" value="IBR_dom"/>
</dbReference>